<protein>
    <submittedName>
        <fullName evidence="3">HB1/ASXL restriction endonuclease-like protein with HTH domain</fullName>
    </submittedName>
</protein>
<dbReference type="GO" id="GO:0006355">
    <property type="term" value="P:regulation of DNA-templated transcription"/>
    <property type="evidence" value="ECO:0007669"/>
    <property type="project" value="InterPro"/>
</dbReference>
<dbReference type="Pfam" id="PF05066">
    <property type="entry name" value="HARE-HTH"/>
    <property type="match status" value="1"/>
</dbReference>
<name>A0A2U0UP00_9BACT</name>
<evidence type="ECO:0000256" key="1">
    <source>
        <dbReference type="ARBA" id="ARBA00023163"/>
    </source>
</evidence>
<evidence type="ECO:0000259" key="2">
    <source>
        <dbReference type="PROSITE" id="PS51913"/>
    </source>
</evidence>
<sequence length="245" mass="28155">MTIKDAVLKSLEDFPQGATIRELFDNIIEKNIFSFNPEAKTPLASTSAILYVMCKEGDPRILKIKDANRTTRFALSDRYVSSCGTSRSEKTVVVAKPLFNERALHPLLCKYISTMSVMAKTIYHEKSNKEEEHQKWIHPDIVGVKFSKRHNKACDALFKAVSRKENICLYSYELKKAIHSDYELKKCFFQAVSNSSWANYGYADDKYFESSIKALHDKCDKILRTEDDIRNYCALNGVPFDIENH</sequence>
<organism evidence="3 4">
    <name type="scientific">Hallella colorans</name>
    <dbReference type="NCBI Taxonomy" id="1703337"/>
    <lineage>
        <taxon>Bacteria</taxon>
        <taxon>Pseudomonadati</taxon>
        <taxon>Bacteroidota</taxon>
        <taxon>Bacteroidia</taxon>
        <taxon>Bacteroidales</taxon>
        <taxon>Prevotellaceae</taxon>
        <taxon>Hallella</taxon>
    </lineage>
</organism>
<keyword evidence="3" id="KW-0540">Nuclease</keyword>
<dbReference type="Proteomes" id="UP000245870">
    <property type="component" value="Unassembled WGS sequence"/>
</dbReference>
<keyword evidence="1" id="KW-0804">Transcription</keyword>
<dbReference type="GO" id="GO:0004519">
    <property type="term" value="F:endonuclease activity"/>
    <property type="evidence" value="ECO:0007669"/>
    <property type="project" value="UniProtKB-KW"/>
</dbReference>
<dbReference type="PROSITE" id="PS51913">
    <property type="entry name" value="HTH_HARE"/>
    <property type="match status" value="1"/>
</dbReference>
<proteinExistence type="predicted"/>
<dbReference type="InterPro" id="IPR007759">
    <property type="entry name" value="Asxl_HARE-HTH"/>
</dbReference>
<keyword evidence="4" id="KW-1185">Reference proteome</keyword>
<evidence type="ECO:0000313" key="4">
    <source>
        <dbReference type="Proteomes" id="UP000245870"/>
    </source>
</evidence>
<dbReference type="AlphaFoldDB" id="A0A2U0UP00"/>
<evidence type="ECO:0000313" key="3">
    <source>
        <dbReference type="EMBL" id="PVX59357.1"/>
    </source>
</evidence>
<comment type="caution">
    <text evidence="3">The sequence shown here is derived from an EMBL/GenBank/DDBJ whole genome shotgun (WGS) entry which is preliminary data.</text>
</comment>
<gene>
    <name evidence="3" type="ORF">C7379_101127</name>
</gene>
<reference evidence="3 4" key="1">
    <citation type="submission" date="2018-05" db="EMBL/GenBank/DDBJ databases">
        <title>Genomic Encyclopedia of Type Strains, Phase IV (KMG-IV): sequencing the most valuable type-strain genomes for metagenomic binning, comparative biology and taxonomic classification.</title>
        <authorList>
            <person name="Goeker M."/>
        </authorList>
    </citation>
    <scope>NUCLEOTIDE SEQUENCE [LARGE SCALE GENOMIC DNA]</scope>
    <source>
        <strain evidence="3 4">DSM 100333</strain>
    </source>
</reference>
<keyword evidence="3" id="KW-0255">Endonuclease</keyword>
<accession>A0A2U0UP00</accession>
<keyword evidence="3" id="KW-0378">Hydrolase</keyword>
<dbReference type="OrthoDB" id="5289528at2"/>
<dbReference type="RefSeq" id="WP_116615522.1">
    <property type="nucleotide sequence ID" value="NZ_CAMQYP010000009.1"/>
</dbReference>
<dbReference type="EMBL" id="QENY01000001">
    <property type="protein sequence ID" value="PVX59357.1"/>
    <property type="molecule type" value="Genomic_DNA"/>
</dbReference>
<feature type="domain" description="HTH HARE-type" evidence="2">
    <location>
        <begin position="1"/>
        <end position="78"/>
    </location>
</feature>